<reference evidence="5" key="2">
    <citation type="submission" date="2023-01" db="EMBL/GenBank/DDBJ databases">
        <title>Human gut microbiome strain richness.</title>
        <authorList>
            <person name="Chen-Liaw A."/>
        </authorList>
    </citation>
    <scope>NUCLEOTIDE SEQUENCE</scope>
    <source>
        <strain evidence="5">1001275st1_F4_1001275B_160808</strain>
    </source>
</reference>
<name>A0AAP3QVR4_9FIRM</name>
<dbReference type="AlphaFoldDB" id="A0AAP3QVR4"/>
<dbReference type="Proteomes" id="UP000027600">
    <property type="component" value="Chromosome II"/>
</dbReference>
<dbReference type="PANTHER" id="PTHR42919:SF8">
    <property type="entry name" value="N-ALPHA-ACETYLTRANSFERASE 50"/>
    <property type="match status" value="1"/>
</dbReference>
<dbReference type="PROSITE" id="PS51186">
    <property type="entry name" value="GNAT"/>
    <property type="match status" value="1"/>
</dbReference>
<accession>A0AAP3QVR4</accession>
<proteinExistence type="predicted"/>
<dbReference type="GO" id="GO:0016747">
    <property type="term" value="F:acyltransferase activity, transferring groups other than amino-acyl groups"/>
    <property type="evidence" value="ECO:0007669"/>
    <property type="project" value="InterPro"/>
</dbReference>
<evidence type="ECO:0000313" key="6">
    <source>
        <dbReference type="Proteomes" id="UP000027600"/>
    </source>
</evidence>
<evidence type="ECO:0000256" key="2">
    <source>
        <dbReference type="ARBA" id="ARBA00023315"/>
    </source>
</evidence>
<gene>
    <name evidence="5" type="ORF">PNU62_00990</name>
    <name evidence="4" type="ORF">RBI_II00006</name>
</gene>
<dbReference type="InterPro" id="IPR016181">
    <property type="entry name" value="Acyl_CoA_acyltransferase"/>
</dbReference>
<dbReference type="PANTHER" id="PTHR42919">
    <property type="entry name" value="N-ALPHA-ACETYLTRANSFERASE"/>
    <property type="match status" value="1"/>
</dbReference>
<keyword evidence="2" id="KW-0012">Acyltransferase</keyword>
<dbReference type="InterPro" id="IPR051556">
    <property type="entry name" value="N-term/lysine_N-AcTrnsfr"/>
</dbReference>
<protein>
    <submittedName>
        <fullName evidence="5">GNAT family N-acetyltransferase</fullName>
    </submittedName>
</protein>
<reference evidence="4 6" key="1">
    <citation type="journal article" date="2014" name="Int. J. Syst. Evol. Microbiol.">
        <title>Complete genome of a new Firmicutes species belonging to the dominant human colonic microbiota ('Ruminococcus bicirculans') reveals two chromosomes and a selective capacity to utilize plant glucans.</title>
        <authorList>
            <consortium name="NISC Comparative Sequencing Program"/>
            <person name="Wegmann U."/>
            <person name="Louis P."/>
            <person name="Goesmann A."/>
            <person name="Henrissat B."/>
            <person name="Duncan S.H."/>
            <person name="Flint H.J."/>
        </authorList>
    </citation>
    <scope>NUCLEOTIDE SEQUENCE [LARGE SCALE GENOMIC DNA]</scope>
    <source>
        <strain evidence="4 6">80/3</strain>
    </source>
</reference>
<evidence type="ECO:0000313" key="4">
    <source>
        <dbReference type="EMBL" id="CCO05780.1"/>
    </source>
</evidence>
<evidence type="ECO:0000259" key="3">
    <source>
        <dbReference type="PROSITE" id="PS51186"/>
    </source>
</evidence>
<evidence type="ECO:0000256" key="1">
    <source>
        <dbReference type="ARBA" id="ARBA00022679"/>
    </source>
</evidence>
<keyword evidence="6" id="KW-1185">Reference proteome</keyword>
<sequence>MTVRFACEKDIPQMNSLLYQVERVHQQGRPDLFKEGAKKYTDNELKDMLKDKTKPIFAAVDENDVMKGYAFCVFQEHKGDNVLTDIKTLYIDDLCVDENCRGQHIGSVLYEAVKKFAKEQGCYNVTLNVWECNPSARKFYEKAGLKPYKTGMEVIL</sequence>
<feature type="domain" description="N-acetyltransferase" evidence="3">
    <location>
        <begin position="9"/>
        <end position="156"/>
    </location>
</feature>
<organism evidence="5 7">
    <name type="scientific">Ruminococcus bicirculans</name>
    <name type="common">ex Wegman et al. 2014</name>
    <dbReference type="NCBI Taxonomy" id="1160721"/>
    <lineage>
        <taxon>Bacteria</taxon>
        <taxon>Bacillati</taxon>
        <taxon>Bacillota</taxon>
        <taxon>Clostridia</taxon>
        <taxon>Eubacteriales</taxon>
        <taxon>Oscillospiraceae</taxon>
        <taxon>Ruminococcus</taxon>
    </lineage>
</organism>
<dbReference type="EMBL" id="JAQMLV010000001">
    <property type="protein sequence ID" value="MDB8743583.1"/>
    <property type="molecule type" value="Genomic_DNA"/>
</dbReference>
<dbReference type="RefSeq" id="WP_041337144.1">
    <property type="nucleotide sequence ID" value="NZ_DAWBXX010000258.1"/>
</dbReference>
<keyword evidence="1" id="KW-0808">Transferase</keyword>
<dbReference type="InterPro" id="IPR000182">
    <property type="entry name" value="GNAT_dom"/>
</dbReference>
<dbReference type="Gene3D" id="3.40.630.30">
    <property type="match status" value="1"/>
</dbReference>
<dbReference type="SUPFAM" id="SSF55729">
    <property type="entry name" value="Acyl-CoA N-acyltransferases (Nat)"/>
    <property type="match status" value="1"/>
</dbReference>
<dbReference type="CDD" id="cd04301">
    <property type="entry name" value="NAT_SF"/>
    <property type="match status" value="1"/>
</dbReference>
<evidence type="ECO:0000313" key="7">
    <source>
        <dbReference type="Proteomes" id="UP001211015"/>
    </source>
</evidence>
<dbReference type="Proteomes" id="UP001211015">
    <property type="component" value="Unassembled WGS sequence"/>
</dbReference>
<evidence type="ECO:0000313" key="5">
    <source>
        <dbReference type="EMBL" id="MDB8743583.1"/>
    </source>
</evidence>
<dbReference type="EMBL" id="HF545617">
    <property type="protein sequence ID" value="CCO05780.1"/>
    <property type="molecule type" value="Genomic_DNA"/>
</dbReference>
<dbReference type="Pfam" id="PF00583">
    <property type="entry name" value="Acetyltransf_1"/>
    <property type="match status" value="1"/>
</dbReference>
<dbReference type="KEGG" id="rus:RBI_II00006"/>